<dbReference type="NCBIfam" id="NF003609">
    <property type="entry name" value="PRK05257.2-5"/>
    <property type="match status" value="1"/>
</dbReference>
<keyword evidence="8 9" id="KW-0560">Oxidoreductase</keyword>
<evidence type="ECO:0000313" key="10">
    <source>
        <dbReference type="EMBL" id="MFD2065893.1"/>
    </source>
</evidence>
<dbReference type="NCBIfam" id="NF003608">
    <property type="entry name" value="PRK05257.2-4"/>
    <property type="match status" value="1"/>
</dbReference>
<dbReference type="NCBIfam" id="NF003604">
    <property type="entry name" value="PRK05257.1-3"/>
    <property type="match status" value="1"/>
</dbReference>
<dbReference type="NCBIfam" id="NF003611">
    <property type="entry name" value="PRK05257.3-2"/>
    <property type="match status" value="1"/>
</dbReference>
<evidence type="ECO:0000256" key="6">
    <source>
        <dbReference type="ARBA" id="ARBA00022630"/>
    </source>
</evidence>
<reference evidence="11" key="1">
    <citation type="journal article" date="2019" name="Int. J. Syst. Evol. Microbiol.">
        <title>The Global Catalogue of Microorganisms (GCM) 10K type strain sequencing project: providing services to taxonomists for standard genome sequencing and annotation.</title>
        <authorList>
            <consortium name="The Broad Institute Genomics Platform"/>
            <consortium name="The Broad Institute Genome Sequencing Center for Infectious Disease"/>
            <person name="Wu L."/>
            <person name="Ma J."/>
        </authorList>
    </citation>
    <scope>NUCLEOTIDE SEQUENCE [LARGE SCALE GENOMIC DNA]</scope>
    <source>
        <strain evidence="11">JCM 16545</strain>
    </source>
</reference>
<comment type="cofactor">
    <cofactor evidence="2 9">
        <name>FAD</name>
        <dbReference type="ChEBI" id="CHEBI:57692"/>
    </cofactor>
</comment>
<dbReference type="RefSeq" id="WP_229962231.1">
    <property type="nucleotide sequence ID" value="NZ_JAJJWI010000020.1"/>
</dbReference>
<dbReference type="Pfam" id="PF06039">
    <property type="entry name" value="Mqo"/>
    <property type="match status" value="1"/>
</dbReference>
<dbReference type="EC" id="1.1.5.4" evidence="9"/>
<dbReference type="NCBIfam" id="NF003613">
    <property type="entry name" value="PRK05257.3-4"/>
    <property type="match status" value="1"/>
</dbReference>
<name>A0ABW4WUL9_9BACT</name>
<dbReference type="NCBIfam" id="NF003603">
    <property type="entry name" value="PRK05257.1-1"/>
    <property type="match status" value="1"/>
</dbReference>
<dbReference type="NCBIfam" id="TIGR01320">
    <property type="entry name" value="mal_quin_oxido"/>
    <property type="match status" value="1"/>
</dbReference>
<dbReference type="NCBIfam" id="NF003606">
    <property type="entry name" value="PRK05257.2-1"/>
    <property type="match status" value="1"/>
</dbReference>
<dbReference type="PANTHER" id="PTHR43104:SF2">
    <property type="entry name" value="L-2-HYDROXYGLUTARATE DEHYDROGENASE, MITOCHONDRIAL"/>
    <property type="match status" value="1"/>
</dbReference>
<dbReference type="SUPFAM" id="SSF51905">
    <property type="entry name" value="FAD/NAD(P)-binding domain"/>
    <property type="match status" value="1"/>
</dbReference>
<keyword evidence="7 9" id="KW-0274">FAD</keyword>
<keyword evidence="5 9" id="KW-0816">Tricarboxylic acid cycle</keyword>
<gene>
    <name evidence="9" type="primary">mqo</name>
    <name evidence="10" type="ORF">ACFSKU_03295</name>
</gene>
<evidence type="ECO:0000256" key="3">
    <source>
        <dbReference type="ARBA" id="ARBA00005012"/>
    </source>
</evidence>
<dbReference type="Proteomes" id="UP001597369">
    <property type="component" value="Unassembled WGS sequence"/>
</dbReference>
<evidence type="ECO:0000256" key="7">
    <source>
        <dbReference type="ARBA" id="ARBA00022827"/>
    </source>
</evidence>
<evidence type="ECO:0000256" key="4">
    <source>
        <dbReference type="ARBA" id="ARBA00006389"/>
    </source>
</evidence>
<evidence type="ECO:0000256" key="9">
    <source>
        <dbReference type="HAMAP-Rule" id="MF_00212"/>
    </source>
</evidence>
<dbReference type="NCBIfam" id="NF009875">
    <property type="entry name" value="PRK13339.1"/>
    <property type="match status" value="1"/>
</dbReference>
<comment type="caution">
    <text evidence="10">The sequence shown here is derived from an EMBL/GenBank/DDBJ whole genome shotgun (WGS) entry which is preliminary data.</text>
</comment>
<sequence length="505" mass="56073">MITSDNSLKTDPDVVLIGAGIMSATLGVLLKELQPELTIEIFERLDEAAAESSDAWNNAGTGHSAFCELNYTPELPDGSIDVSKAVKIAESFEISRQFWAFLVQHNLLRSPHFINSIPHMSFVWGADNVTYLKKRHAALTKYNLFKGMQYSEDPQQLTKWMPLIMQGRDKSEKLAATRMEIGTDVNFGALTRDSFHHLQAMSDVNLHFGHEVYKLRQDAAGYWHVKIKDLKSGQKKKVKAKFVFIGAGGGSLPLLIKSGIPEGKGFGGFPVSGQWLKCTNEEVIKQHQAKVYGKAAVGSPPMSVPHLDTRMINGKRELLFGPYAGFSTKFLKQGSFLDLPRSIKLTNLRPMMAAGIKNIPLTRYLIDQVRQSPKDRLEALKDYYPNARMEDWELEVAGQRVQVIKNDPVRGGVLEFGTEVVSSADGSIAALLGASPGASTAVSIMLSLLERCFKDKIKTEEWQTKIKKMIPSFGQSLAENQQLCDQVRAWTNDVLSLKSAEQTQP</sequence>
<dbReference type="NCBIfam" id="NF003614">
    <property type="entry name" value="PRK05257.3-5"/>
    <property type="match status" value="1"/>
</dbReference>
<organism evidence="10 11">
    <name type="scientific">Pontibacter silvestris</name>
    <dbReference type="NCBI Taxonomy" id="2305183"/>
    <lineage>
        <taxon>Bacteria</taxon>
        <taxon>Pseudomonadati</taxon>
        <taxon>Bacteroidota</taxon>
        <taxon>Cytophagia</taxon>
        <taxon>Cytophagales</taxon>
        <taxon>Hymenobacteraceae</taxon>
        <taxon>Pontibacter</taxon>
    </lineage>
</organism>
<dbReference type="GO" id="GO:0008924">
    <property type="term" value="F:L-malate dehydrogenase (quinone) activity"/>
    <property type="evidence" value="ECO:0007669"/>
    <property type="project" value="UniProtKB-EC"/>
</dbReference>
<evidence type="ECO:0000256" key="2">
    <source>
        <dbReference type="ARBA" id="ARBA00001974"/>
    </source>
</evidence>
<dbReference type="EMBL" id="JBHUHV010000011">
    <property type="protein sequence ID" value="MFD2065893.1"/>
    <property type="molecule type" value="Genomic_DNA"/>
</dbReference>
<keyword evidence="11" id="KW-1185">Reference proteome</keyword>
<comment type="catalytic activity">
    <reaction evidence="1 9">
        <text>(S)-malate + a quinone = a quinol + oxaloacetate</text>
        <dbReference type="Rhea" id="RHEA:46012"/>
        <dbReference type="ChEBI" id="CHEBI:15589"/>
        <dbReference type="ChEBI" id="CHEBI:16452"/>
        <dbReference type="ChEBI" id="CHEBI:24646"/>
        <dbReference type="ChEBI" id="CHEBI:132124"/>
        <dbReference type="EC" id="1.1.5.4"/>
    </reaction>
</comment>
<evidence type="ECO:0000256" key="1">
    <source>
        <dbReference type="ARBA" id="ARBA00001139"/>
    </source>
</evidence>
<accession>A0ABW4WUL9</accession>
<comment type="similarity">
    <text evidence="4 9">Belongs to the MQO family.</text>
</comment>
<evidence type="ECO:0000256" key="8">
    <source>
        <dbReference type="ARBA" id="ARBA00023002"/>
    </source>
</evidence>
<keyword evidence="6 9" id="KW-0285">Flavoprotein</keyword>
<dbReference type="HAMAP" id="MF_00212">
    <property type="entry name" value="MQO"/>
    <property type="match status" value="1"/>
</dbReference>
<evidence type="ECO:0000313" key="11">
    <source>
        <dbReference type="Proteomes" id="UP001597369"/>
    </source>
</evidence>
<dbReference type="InterPro" id="IPR006231">
    <property type="entry name" value="MQO"/>
</dbReference>
<comment type="pathway">
    <text evidence="3 9">Carbohydrate metabolism; tricarboxylic acid cycle; oxaloacetate from (S)-malate (quinone route): step 1/1.</text>
</comment>
<dbReference type="NCBIfam" id="NF003612">
    <property type="entry name" value="PRK05257.3-3"/>
    <property type="match status" value="1"/>
</dbReference>
<dbReference type="PANTHER" id="PTHR43104">
    <property type="entry name" value="L-2-HYDROXYGLUTARATE DEHYDROGENASE, MITOCHONDRIAL"/>
    <property type="match status" value="1"/>
</dbReference>
<dbReference type="NCBIfam" id="NF003610">
    <property type="entry name" value="PRK05257.3-1"/>
    <property type="match status" value="1"/>
</dbReference>
<protein>
    <recommendedName>
        <fullName evidence="9">Probable malate:quinone oxidoreductase</fullName>
        <ecNumber evidence="9">1.1.5.4</ecNumber>
    </recommendedName>
    <alternativeName>
        <fullName evidence="9">MQO</fullName>
    </alternativeName>
    <alternativeName>
        <fullName evidence="9">Malate dehydrogenase [quinone]</fullName>
    </alternativeName>
</protein>
<proteinExistence type="inferred from homology"/>
<dbReference type="InterPro" id="IPR036188">
    <property type="entry name" value="FAD/NAD-bd_sf"/>
</dbReference>
<dbReference type="NCBIfam" id="NF003605">
    <property type="entry name" value="PRK05257.1-4"/>
    <property type="match status" value="1"/>
</dbReference>
<evidence type="ECO:0000256" key="5">
    <source>
        <dbReference type="ARBA" id="ARBA00022532"/>
    </source>
</evidence>